<comment type="caution">
    <text evidence="6">The sequence shown here is derived from an EMBL/GenBank/DDBJ whole genome shotgun (WGS) entry which is preliminary data.</text>
</comment>
<feature type="domain" description="SHSP" evidence="5">
    <location>
        <begin position="90"/>
        <end position="328"/>
    </location>
</feature>
<feature type="compositionally biased region" description="Basic and acidic residues" evidence="4">
    <location>
        <begin position="234"/>
        <end position="246"/>
    </location>
</feature>
<keyword evidence="1" id="KW-0346">Stress response</keyword>
<feature type="region of interest" description="Disordered" evidence="4">
    <location>
        <begin position="220"/>
        <end position="280"/>
    </location>
</feature>
<dbReference type="InterPro" id="IPR031107">
    <property type="entry name" value="Small_HSP"/>
</dbReference>
<dbReference type="CDD" id="cd06464">
    <property type="entry name" value="ACD_sHsps-like"/>
    <property type="match status" value="1"/>
</dbReference>
<dbReference type="EMBL" id="WNKQ01000014">
    <property type="protein sequence ID" value="KAF5847181.1"/>
    <property type="molecule type" value="Genomic_DNA"/>
</dbReference>
<organism evidence="6 7">
    <name type="scientific">Cochliobolus sativus</name>
    <name type="common">Common root rot and spot blotch fungus</name>
    <name type="synonym">Bipolaris sorokiniana</name>
    <dbReference type="NCBI Taxonomy" id="45130"/>
    <lineage>
        <taxon>Eukaryota</taxon>
        <taxon>Fungi</taxon>
        <taxon>Dikarya</taxon>
        <taxon>Ascomycota</taxon>
        <taxon>Pezizomycotina</taxon>
        <taxon>Dothideomycetes</taxon>
        <taxon>Pleosporomycetidae</taxon>
        <taxon>Pleosporales</taxon>
        <taxon>Pleosporineae</taxon>
        <taxon>Pleosporaceae</taxon>
        <taxon>Bipolaris</taxon>
    </lineage>
</organism>
<protein>
    <recommendedName>
        <fullName evidence="5">SHSP domain-containing protein</fullName>
    </recommendedName>
</protein>
<reference evidence="6" key="1">
    <citation type="submission" date="2019-11" db="EMBL/GenBank/DDBJ databases">
        <title>Bipolaris sorokiniana Genome sequencing.</title>
        <authorList>
            <person name="Wang H."/>
        </authorList>
    </citation>
    <scope>NUCLEOTIDE SEQUENCE</scope>
</reference>
<evidence type="ECO:0000256" key="4">
    <source>
        <dbReference type="SAM" id="MobiDB-lite"/>
    </source>
</evidence>
<name>A0A8H5ZBH8_COCSA</name>
<gene>
    <name evidence="6" type="ORF">GGP41_003492</name>
</gene>
<dbReference type="Proteomes" id="UP000624244">
    <property type="component" value="Unassembled WGS sequence"/>
</dbReference>
<evidence type="ECO:0000313" key="7">
    <source>
        <dbReference type="Proteomes" id="UP000624244"/>
    </source>
</evidence>
<evidence type="ECO:0000313" key="6">
    <source>
        <dbReference type="EMBL" id="KAF5847181.1"/>
    </source>
</evidence>
<dbReference type="OMA" id="FTFPTYI"/>
<feature type="compositionally biased region" description="Polar residues" evidence="4">
    <location>
        <begin position="185"/>
        <end position="207"/>
    </location>
</feature>
<proteinExistence type="inferred from homology"/>
<dbReference type="PROSITE" id="PS01031">
    <property type="entry name" value="SHSP"/>
    <property type="match status" value="1"/>
</dbReference>
<dbReference type="Gene3D" id="2.60.40.790">
    <property type="match status" value="1"/>
</dbReference>
<dbReference type="InterPro" id="IPR002068">
    <property type="entry name" value="A-crystallin/Hsp20_dom"/>
</dbReference>
<dbReference type="AlphaFoldDB" id="A0A8H5ZBH8"/>
<accession>A0A8H5ZBH8</accession>
<dbReference type="PANTHER" id="PTHR11527">
    <property type="entry name" value="HEAT-SHOCK PROTEIN 20 FAMILY MEMBER"/>
    <property type="match status" value="1"/>
</dbReference>
<sequence>MAFVLTPTFAPAYQTHQYSPLGFCSPAARSPYACRVARPQPRRPQYSPYGNFFSQVNDLLSEIDREAQRQAQLEAHREAQREAHRQRQLQRKRALRAKFDVKPIEQGWSVEGDIQGFGPENISIEVTDEHTLKIAGNTHWQLEKAQSKPALPQIEDKAEPASAPAIEQPAEQTSEVSHAEEVDTTSEAESTTAGVATPDSDTQSHKSYQATVEDDFEDLGDEFSSLSRPSTPVEPKEPKGKEKAVEEPTSTETAVVTQPQPEAPVLAPQSQPEQQLEQEERIHGSFTRSFRFPTRIDVAKVSASFKDGVLRVQVPRVQAPTVRRIAIL</sequence>
<evidence type="ECO:0000259" key="5">
    <source>
        <dbReference type="PROSITE" id="PS01031"/>
    </source>
</evidence>
<dbReference type="InterPro" id="IPR008978">
    <property type="entry name" value="HSP20-like_chaperone"/>
</dbReference>
<comment type="similarity">
    <text evidence="2 3">Belongs to the small heat shock protein (HSP20) family.</text>
</comment>
<dbReference type="Pfam" id="PF00011">
    <property type="entry name" value="HSP20"/>
    <property type="match status" value="1"/>
</dbReference>
<feature type="region of interest" description="Disordered" evidence="4">
    <location>
        <begin position="144"/>
        <end position="207"/>
    </location>
</feature>
<evidence type="ECO:0000256" key="1">
    <source>
        <dbReference type="ARBA" id="ARBA00023016"/>
    </source>
</evidence>
<evidence type="ECO:0000256" key="3">
    <source>
        <dbReference type="RuleBase" id="RU003616"/>
    </source>
</evidence>
<feature type="compositionally biased region" description="Polar residues" evidence="4">
    <location>
        <begin position="250"/>
        <end position="260"/>
    </location>
</feature>
<evidence type="ECO:0000256" key="2">
    <source>
        <dbReference type="PROSITE-ProRule" id="PRU00285"/>
    </source>
</evidence>
<dbReference type="SUPFAM" id="SSF49764">
    <property type="entry name" value="HSP20-like chaperones"/>
    <property type="match status" value="1"/>
</dbReference>